<evidence type="ECO:0000313" key="4">
    <source>
        <dbReference type="Proteomes" id="UP000683557"/>
    </source>
</evidence>
<feature type="domain" description="NADP-dependent oxidoreductase" evidence="2">
    <location>
        <begin position="12"/>
        <end position="304"/>
    </location>
</feature>
<proteinExistence type="predicted"/>
<dbReference type="PANTHER" id="PTHR43625">
    <property type="entry name" value="AFLATOXIN B1 ALDEHYDE REDUCTASE"/>
    <property type="match status" value="1"/>
</dbReference>
<dbReference type="PANTHER" id="PTHR43625:SF40">
    <property type="entry name" value="ALDO-KETO REDUCTASE YAKC [NADP(+)]"/>
    <property type="match status" value="1"/>
</dbReference>
<gene>
    <name evidence="3" type="ORF">KP004_12005</name>
</gene>
<dbReference type="Pfam" id="PF00248">
    <property type="entry name" value="Aldo_ket_red"/>
    <property type="match status" value="1"/>
</dbReference>
<evidence type="ECO:0000259" key="2">
    <source>
        <dbReference type="Pfam" id="PF00248"/>
    </source>
</evidence>
<dbReference type="InterPro" id="IPR023210">
    <property type="entry name" value="NADP_OxRdtase_dom"/>
</dbReference>
<accession>A0ABX8J356</accession>
<keyword evidence="4" id="KW-1185">Reference proteome</keyword>
<keyword evidence="1" id="KW-0560">Oxidoreductase</keyword>
<evidence type="ECO:0000313" key="3">
    <source>
        <dbReference type="EMBL" id="QWV91949.1"/>
    </source>
</evidence>
<dbReference type="EMBL" id="CP076723">
    <property type="protein sequence ID" value="QWV91949.1"/>
    <property type="molecule type" value="Genomic_DNA"/>
</dbReference>
<organism evidence="3 4">
    <name type="scientific">Geomonas oryzisoli</name>
    <dbReference type="NCBI Taxonomy" id="2847992"/>
    <lineage>
        <taxon>Bacteria</taxon>
        <taxon>Pseudomonadati</taxon>
        <taxon>Thermodesulfobacteriota</taxon>
        <taxon>Desulfuromonadia</taxon>
        <taxon>Geobacterales</taxon>
        <taxon>Geobacteraceae</taxon>
        <taxon>Geomonas</taxon>
    </lineage>
</organism>
<sequence length="310" mass="34051">MPLGNCDRPVSRLGMGCWAVGGHGWGAVDETESLRAIRAAYEGGVTFFDTADAYGLGKSEELLARALEGCRKKVVIATKGGVRWTKERGIWVDISPTYLRSALETSLARLKLDHVPLYYIHKPDGITPIEDSVGELERLREEGKIGAIGISNFSCEDLEAALKVAPISAVQVKMNVFDRKAFTELQETCSRRNVTLVAWGALADGLLTGKFTAAAQFATDDHRSRMPEFRGAEFERRLQAVARLKDMAQARGCRVGQLALRWVLDRAPFTCSLFGAKTEQQVSDNLGCDGWNLTGDELDMIDAITGIPRR</sequence>
<dbReference type="InterPro" id="IPR050791">
    <property type="entry name" value="Aldo-Keto_reductase"/>
</dbReference>
<name>A0ABX8J356_9BACT</name>
<reference evidence="3 4" key="1">
    <citation type="submission" date="2021-06" db="EMBL/GenBank/DDBJ databases">
        <title>Gemonas diversity in paddy soil.</title>
        <authorList>
            <person name="Liu G."/>
        </authorList>
    </citation>
    <scope>NUCLEOTIDE SEQUENCE [LARGE SCALE GENOMIC DNA]</scope>
    <source>
        <strain evidence="3 4">RG10</strain>
    </source>
</reference>
<dbReference type="CDD" id="cd19084">
    <property type="entry name" value="AKR_AKR11B1-like"/>
    <property type="match status" value="1"/>
</dbReference>
<dbReference type="Proteomes" id="UP000683557">
    <property type="component" value="Chromosome"/>
</dbReference>
<protein>
    <submittedName>
        <fullName evidence="3">Aldo/keto reductase</fullName>
    </submittedName>
</protein>
<evidence type="ECO:0000256" key="1">
    <source>
        <dbReference type="ARBA" id="ARBA00023002"/>
    </source>
</evidence>